<evidence type="ECO:0000256" key="8">
    <source>
        <dbReference type="ARBA" id="ARBA00023136"/>
    </source>
</evidence>
<comment type="similarity">
    <text evidence="2">Belongs to the syntaxin family.</text>
</comment>
<dbReference type="GO" id="GO:0048278">
    <property type="term" value="P:vesicle docking"/>
    <property type="evidence" value="ECO:0007669"/>
    <property type="project" value="TreeGrafter"/>
</dbReference>
<evidence type="ECO:0000256" key="4">
    <source>
        <dbReference type="ARBA" id="ARBA00022692"/>
    </source>
</evidence>
<dbReference type="Gene3D" id="1.20.5.110">
    <property type="match status" value="1"/>
</dbReference>
<dbReference type="RefSeq" id="XP_018489761.1">
    <property type="nucleotide sequence ID" value="XM_018634259.2"/>
</dbReference>
<dbReference type="PROSITE" id="PS00914">
    <property type="entry name" value="SYNTAXIN"/>
    <property type="match status" value="1"/>
</dbReference>
<dbReference type="PANTHER" id="PTHR19957">
    <property type="entry name" value="SYNTAXIN"/>
    <property type="match status" value="1"/>
</dbReference>
<dbReference type="SUPFAM" id="SSF58038">
    <property type="entry name" value="SNARE fusion complex"/>
    <property type="match status" value="1"/>
</dbReference>
<dbReference type="Pfam" id="PF05739">
    <property type="entry name" value="SNARE"/>
    <property type="match status" value="1"/>
</dbReference>
<dbReference type="FunFam" id="1.20.5.110:FF:000006">
    <property type="entry name" value="Syntaxin 6"/>
    <property type="match status" value="1"/>
</dbReference>
<accession>A0A6J0NZS3</accession>
<protein>
    <submittedName>
        <fullName evidence="10">Syntaxin-73</fullName>
    </submittedName>
</protein>
<evidence type="ECO:0000256" key="7">
    <source>
        <dbReference type="ARBA" id="ARBA00023054"/>
    </source>
</evidence>
<keyword evidence="9" id="KW-1185">Reference proteome</keyword>
<dbReference type="GO" id="GO:0000149">
    <property type="term" value="F:SNARE binding"/>
    <property type="evidence" value="ECO:0007669"/>
    <property type="project" value="TreeGrafter"/>
</dbReference>
<dbReference type="PROSITE" id="PS50192">
    <property type="entry name" value="T_SNARE"/>
    <property type="match status" value="1"/>
</dbReference>
<dbReference type="SMART" id="SM00397">
    <property type="entry name" value="t_SNARE"/>
    <property type="match status" value="1"/>
</dbReference>
<dbReference type="CDD" id="cd15841">
    <property type="entry name" value="SNARE_Qc"/>
    <property type="match status" value="1"/>
</dbReference>
<dbReference type="InterPro" id="IPR045242">
    <property type="entry name" value="Syntaxin"/>
</dbReference>
<keyword evidence="6" id="KW-1133">Transmembrane helix</keyword>
<dbReference type="InterPro" id="IPR006012">
    <property type="entry name" value="Syntaxin/epimorphin_CS"/>
</dbReference>
<evidence type="ECO:0000313" key="9">
    <source>
        <dbReference type="Proteomes" id="UP000504610"/>
    </source>
</evidence>
<evidence type="ECO:0000313" key="10">
    <source>
        <dbReference type="RefSeq" id="XP_018489761.1"/>
    </source>
</evidence>
<evidence type="ECO:0000256" key="5">
    <source>
        <dbReference type="ARBA" id="ARBA00022927"/>
    </source>
</evidence>
<dbReference type="AlphaFoldDB" id="A0A6J0NZS3"/>
<evidence type="ECO:0000256" key="1">
    <source>
        <dbReference type="ARBA" id="ARBA00004211"/>
    </source>
</evidence>
<dbReference type="InterPro" id="IPR000727">
    <property type="entry name" value="T_SNARE_dom"/>
</dbReference>
<keyword evidence="3" id="KW-0813">Transport</keyword>
<proteinExistence type="inferred from homology"/>
<sequence length="264" mass="30151">MGLVDLITRVDSICKKYEKYDLDKQREANISGDDDAFSRLYSSFESALETLLQKTEDFSSETNRAKAVAMNAEIRRTKARLLEGVPKLQRLALKKVKGLSHEELDVRNDLVLSLREKIEDLPEGSVPANGWTASTSYTNIRFDANLSDDRVDSEYFQRTEESDQFKQEHEMRRVKQDQGLDFIAEGLDTLKNMAQDINEELDRQEPLVDEIDSKIDRAATDLKSTNVRLKDTVTKLRSSRNFCIDITLLCILLGIAAFIYNSVK</sequence>
<dbReference type="GO" id="GO:0012505">
    <property type="term" value="C:endomembrane system"/>
    <property type="evidence" value="ECO:0007669"/>
    <property type="project" value="TreeGrafter"/>
</dbReference>
<reference evidence="10" key="2">
    <citation type="submission" date="2025-08" db="UniProtKB">
        <authorList>
            <consortium name="RefSeq"/>
        </authorList>
    </citation>
    <scope>IDENTIFICATION</scope>
    <source>
        <tissue evidence="10">Leaf</tissue>
    </source>
</reference>
<gene>
    <name evidence="10" type="primary">LOC108860370</name>
</gene>
<dbReference type="Proteomes" id="UP000504610">
    <property type="component" value="Chromosome 5"/>
</dbReference>
<dbReference type="GO" id="GO:0005484">
    <property type="term" value="F:SNAP receptor activity"/>
    <property type="evidence" value="ECO:0007669"/>
    <property type="project" value="InterPro"/>
</dbReference>
<organism evidence="9 10">
    <name type="scientific">Raphanus sativus</name>
    <name type="common">Radish</name>
    <name type="synonym">Raphanus raphanistrum var. sativus</name>
    <dbReference type="NCBI Taxonomy" id="3726"/>
    <lineage>
        <taxon>Eukaryota</taxon>
        <taxon>Viridiplantae</taxon>
        <taxon>Streptophyta</taxon>
        <taxon>Embryophyta</taxon>
        <taxon>Tracheophyta</taxon>
        <taxon>Spermatophyta</taxon>
        <taxon>Magnoliopsida</taxon>
        <taxon>eudicotyledons</taxon>
        <taxon>Gunneridae</taxon>
        <taxon>Pentapetalae</taxon>
        <taxon>rosids</taxon>
        <taxon>malvids</taxon>
        <taxon>Brassicales</taxon>
        <taxon>Brassicaceae</taxon>
        <taxon>Brassiceae</taxon>
        <taxon>Raphanus</taxon>
    </lineage>
</organism>
<keyword evidence="5" id="KW-0653">Protein transport</keyword>
<evidence type="ECO:0000256" key="3">
    <source>
        <dbReference type="ARBA" id="ARBA00022448"/>
    </source>
</evidence>
<name>A0A6J0NZS3_RAPSA</name>
<reference evidence="9" key="1">
    <citation type="journal article" date="2019" name="Database">
        <title>The radish genome database (RadishGD): an integrated information resource for radish genomics.</title>
        <authorList>
            <person name="Yu H.J."/>
            <person name="Baek S."/>
            <person name="Lee Y.J."/>
            <person name="Cho A."/>
            <person name="Mun J.H."/>
        </authorList>
    </citation>
    <scope>NUCLEOTIDE SEQUENCE [LARGE SCALE GENOMIC DNA]</scope>
    <source>
        <strain evidence="9">cv. WK10039</strain>
    </source>
</reference>
<dbReference type="OrthoDB" id="29755at2759"/>
<keyword evidence="4" id="KW-0812">Transmembrane</keyword>
<keyword evidence="7" id="KW-0175">Coiled coil</keyword>
<evidence type="ECO:0000256" key="6">
    <source>
        <dbReference type="ARBA" id="ARBA00022989"/>
    </source>
</evidence>
<dbReference type="GO" id="GO:0031201">
    <property type="term" value="C:SNARE complex"/>
    <property type="evidence" value="ECO:0007669"/>
    <property type="project" value="TreeGrafter"/>
</dbReference>
<comment type="subcellular location">
    <subcellularLocation>
        <location evidence="1">Membrane</location>
        <topology evidence="1">Single-pass type IV membrane protein</topology>
    </subcellularLocation>
</comment>
<dbReference type="GO" id="GO:0006906">
    <property type="term" value="P:vesicle fusion"/>
    <property type="evidence" value="ECO:0007669"/>
    <property type="project" value="TreeGrafter"/>
</dbReference>
<dbReference type="KEGG" id="rsz:108860370"/>
<evidence type="ECO:0000256" key="2">
    <source>
        <dbReference type="ARBA" id="ARBA00009063"/>
    </source>
</evidence>
<dbReference type="GeneID" id="108860370"/>
<keyword evidence="8" id="KW-0472">Membrane</keyword>
<dbReference type="PANTHER" id="PTHR19957:SF264">
    <property type="entry name" value="SYNTAXIN-73"/>
    <property type="match status" value="1"/>
</dbReference>
<dbReference type="GO" id="GO:0006886">
    <property type="term" value="P:intracellular protein transport"/>
    <property type="evidence" value="ECO:0007669"/>
    <property type="project" value="InterPro"/>
</dbReference>